<organism evidence="1 2">
    <name type="scientific">Ataeniobius toweri</name>
    <dbReference type="NCBI Taxonomy" id="208326"/>
    <lineage>
        <taxon>Eukaryota</taxon>
        <taxon>Metazoa</taxon>
        <taxon>Chordata</taxon>
        <taxon>Craniata</taxon>
        <taxon>Vertebrata</taxon>
        <taxon>Euteleostomi</taxon>
        <taxon>Actinopterygii</taxon>
        <taxon>Neopterygii</taxon>
        <taxon>Teleostei</taxon>
        <taxon>Neoteleostei</taxon>
        <taxon>Acanthomorphata</taxon>
        <taxon>Ovalentaria</taxon>
        <taxon>Atherinomorphae</taxon>
        <taxon>Cyprinodontiformes</taxon>
        <taxon>Goodeidae</taxon>
        <taxon>Ataeniobius</taxon>
    </lineage>
</organism>
<dbReference type="EMBL" id="JAHUTI010000249">
    <property type="protein sequence ID" value="MED6231860.1"/>
    <property type="molecule type" value="Genomic_DNA"/>
</dbReference>
<evidence type="ECO:0000313" key="2">
    <source>
        <dbReference type="Proteomes" id="UP001345963"/>
    </source>
</evidence>
<keyword evidence="2" id="KW-1185">Reference proteome</keyword>
<sequence>MSHPSMVHIHLSLQGRGDWCLSPAVERRGKSWTSRHHKSITRQHGDKQPCMHILVPKDKLERPIHLTVMFLHYESHLENMHTSCRRTPGWDLNPGLAVPLCTPR</sequence>
<reference evidence="1 2" key="1">
    <citation type="submission" date="2021-07" db="EMBL/GenBank/DDBJ databases">
        <authorList>
            <person name="Palmer J.M."/>
        </authorList>
    </citation>
    <scope>NUCLEOTIDE SEQUENCE [LARGE SCALE GENOMIC DNA]</scope>
    <source>
        <strain evidence="1 2">AT_MEX2019</strain>
        <tissue evidence="1">Muscle</tissue>
    </source>
</reference>
<comment type="caution">
    <text evidence="1">The sequence shown here is derived from an EMBL/GenBank/DDBJ whole genome shotgun (WGS) entry which is preliminary data.</text>
</comment>
<gene>
    <name evidence="1" type="ORF">ATANTOWER_011433</name>
</gene>
<evidence type="ECO:0000313" key="1">
    <source>
        <dbReference type="EMBL" id="MED6231860.1"/>
    </source>
</evidence>
<name>A0ABU7A1U8_9TELE</name>
<protein>
    <submittedName>
        <fullName evidence="1">Uncharacterized protein</fullName>
    </submittedName>
</protein>
<accession>A0ABU7A1U8</accession>
<proteinExistence type="predicted"/>
<dbReference type="Proteomes" id="UP001345963">
    <property type="component" value="Unassembled WGS sequence"/>
</dbReference>